<sequence length="300" mass="34149">MEIHPCPPHGVTYEDDHQGGIHTSIEGVDETPHEKKPVMKKVKDKVKKIKNTLEKKMHGEDQYHHHELDVEEDDDDDDDSDGYEEDDEEQKTDPDVHGVDHHGPLDEVEIKDRVVVGDSIGPLEVDPDAPAMETKVHRDGGEEVDLSQPLLTKLEDMTISSQHKEEGEQEATRPQGKTSAIEYGKKVANMVLEKVKPRGRVEEGEKVADKGVSVREYLVEKLRPGEDDKALSEVISEMVHGIKEEEEEQKMMKGERKMVERIRQTMTSLLGASPEHDKQHEVVMQREAEREKKVQEEDLQ</sequence>
<evidence type="ECO:0000313" key="2">
    <source>
        <dbReference type="Proteomes" id="UP000827976"/>
    </source>
</evidence>
<proteinExistence type="predicted"/>
<dbReference type="EMBL" id="CM037012">
    <property type="protein sequence ID" value="KAH7690664.1"/>
    <property type="molecule type" value="Genomic_DNA"/>
</dbReference>
<evidence type="ECO:0000313" key="1">
    <source>
        <dbReference type="EMBL" id="KAH7690664.1"/>
    </source>
</evidence>
<protein>
    <submittedName>
        <fullName evidence="1">Uncharacterized protein</fullName>
    </submittedName>
</protein>
<dbReference type="Proteomes" id="UP000827976">
    <property type="component" value="Chromosome 2"/>
</dbReference>
<name>A0ACB7WR84_DIOAL</name>
<keyword evidence="2" id="KW-1185">Reference proteome</keyword>
<accession>A0ACB7WR84</accession>
<comment type="caution">
    <text evidence="1">The sequence shown here is derived from an EMBL/GenBank/DDBJ whole genome shotgun (WGS) entry which is preliminary data.</text>
</comment>
<gene>
    <name evidence="1" type="ORF">IHE45_02G063700</name>
</gene>
<reference evidence="2" key="1">
    <citation type="journal article" date="2022" name="Nat. Commun.">
        <title>Chromosome evolution and the genetic basis of agronomically important traits in greater yam.</title>
        <authorList>
            <person name="Bredeson J.V."/>
            <person name="Lyons J.B."/>
            <person name="Oniyinde I.O."/>
            <person name="Okereke N.R."/>
            <person name="Kolade O."/>
            <person name="Nnabue I."/>
            <person name="Nwadili C.O."/>
            <person name="Hribova E."/>
            <person name="Parker M."/>
            <person name="Nwogha J."/>
            <person name="Shu S."/>
            <person name="Carlson J."/>
            <person name="Kariba R."/>
            <person name="Muthemba S."/>
            <person name="Knop K."/>
            <person name="Barton G.J."/>
            <person name="Sherwood A.V."/>
            <person name="Lopez-Montes A."/>
            <person name="Asiedu R."/>
            <person name="Jamnadass R."/>
            <person name="Muchugi A."/>
            <person name="Goodstein D."/>
            <person name="Egesi C.N."/>
            <person name="Featherston J."/>
            <person name="Asfaw A."/>
            <person name="Simpson G.G."/>
            <person name="Dolezel J."/>
            <person name="Hendre P.S."/>
            <person name="Van Deynze A."/>
            <person name="Kumar P.L."/>
            <person name="Obidiegwu J.E."/>
            <person name="Bhattacharjee R."/>
            <person name="Rokhsar D.S."/>
        </authorList>
    </citation>
    <scope>NUCLEOTIDE SEQUENCE [LARGE SCALE GENOMIC DNA]</scope>
    <source>
        <strain evidence="2">cv. TDa95/00328</strain>
    </source>
</reference>
<organism evidence="1 2">
    <name type="scientific">Dioscorea alata</name>
    <name type="common">Purple yam</name>
    <dbReference type="NCBI Taxonomy" id="55571"/>
    <lineage>
        <taxon>Eukaryota</taxon>
        <taxon>Viridiplantae</taxon>
        <taxon>Streptophyta</taxon>
        <taxon>Embryophyta</taxon>
        <taxon>Tracheophyta</taxon>
        <taxon>Spermatophyta</taxon>
        <taxon>Magnoliopsida</taxon>
        <taxon>Liliopsida</taxon>
        <taxon>Dioscoreales</taxon>
        <taxon>Dioscoreaceae</taxon>
        <taxon>Dioscorea</taxon>
    </lineage>
</organism>